<organism evidence="2 3">
    <name type="scientific">Rothia dentocariosa</name>
    <dbReference type="NCBI Taxonomy" id="2047"/>
    <lineage>
        <taxon>Bacteria</taxon>
        <taxon>Bacillati</taxon>
        <taxon>Actinomycetota</taxon>
        <taxon>Actinomycetes</taxon>
        <taxon>Micrococcales</taxon>
        <taxon>Micrococcaceae</taxon>
        <taxon>Rothia</taxon>
    </lineage>
</organism>
<name>A0A2A8D403_9MICC</name>
<gene>
    <name evidence="2" type="ORF">CRM92_10000</name>
</gene>
<feature type="transmembrane region" description="Helical" evidence="1">
    <location>
        <begin position="20"/>
        <end position="40"/>
    </location>
</feature>
<sequence length="83" mass="9659">MTRTQKPRQQKRRAIQRFNWFKHLNAIIPAVATLLQVYGLLSHEQASAWAALALTIIRLWLNWRAERISHAAESTSHSASQRR</sequence>
<keyword evidence="1" id="KW-1133">Transmembrane helix</keyword>
<proteinExistence type="predicted"/>
<dbReference type="EMBL" id="PDEV01000005">
    <property type="protein sequence ID" value="PEN15604.1"/>
    <property type="molecule type" value="Genomic_DNA"/>
</dbReference>
<dbReference type="RefSeq" id="WP_098043110.1">
    <property type="nucleotide sequence ID" value="NZ_PDEV01000005.1"/>
</dbReference>
<keyword evidence="3" id="KW-1185">Reference proteome</keyword>
<protein>
    <submittedName>
        <fullName evidence="2">Uncharacterized protein</fullName>
    </submittedName>
</protein>
<evidence type="ECO:0000256" key="1">
    <source>
        <dbReference type="SAM" id="Phobius"/>
    </source>
</evidence>
<evidence type="ECO:0000313" key="2">
    <source>
        <dbReference type="EMBL" id="PEN15604.1"/>
    </source>
</evidence>
<feature type="transmembrane region" description="Helical" evidence="1">
    <location>
        <begin position="46"/>
        <end position="63"/>
    </location>
</feature>
<keyword evidence="1" id="KW-0812">Transmembrane</keyword>
<evidence type="ECO:0000313" key="3">
    <source>
        <dbReference type="Proteomes" id="UP000219947"/>
    </source>
</evidence>
<accession>A0A2A8D403</accession>
<reference evidence="2" key="1">
    <citation type="submission" date="2017-10" db="EMBL/GenBank/DDBJ databases">
        <title>Kefir isolates.</title>
        <authorList>
            <person name="Kim Y."/>
            <person name="Blasche S."/>
        </authorList>
    </citation>
    <scope>NUCLEOTIDE SEQUENCE [LARGE SCALE GENOMIC DNA]</scope>
    <source>
        <strain evidence="2">OG2-2</strain>
    </source>
</reference>
<dbReference type="Proteomes" id="UP000219947">
    <property type="component" value="Unassembled WGS sequence"/>
</dbReference>
<comment type="caution">
    <text evidence="2">The sequence shown here is derived from an EMBL/GenBank/DDBJ whole genome shotgun (WGS) entry which is preliminary data.</text>
</comment>
<keyword evidence="1" id="KW-0472">Membrane</keyword>
<dbReference type="AlphaFoldDB" id="A0A2A8D403"/>